<keyword evidence="3" id="KW-1185">Reference proteome</keyword>
<proteinExistence type="predicted"/>
<gene>
    <name evidence="2" type="ORF">HNP60_003993</name>
</gene>
<sequence>MLRLIIGNKVYSSWSLRGWLAAKQSGLPFEEVVVPLFDADWPARKALPDLAPSRGKVPILWDGDSPVWESLAIIEYLDTLTGGTRFWPEEKAARALARSISAEMHAGFMALRQACPMNLRHVFPPRETSPDVAADVERIVALWQDARERFGGGGDFLFGAFGAADIMFAPVVTRFVTWSIPVPGPARAYMDAVLDHPFMRDWRAGADAETWIIARLEPGEGDAGAAAPQG</sequence>
<dbReference type="SUPFAM" id="SSF52833">
    <property type="entry name" value="Thioredoxin-like"/>
    <property type="match status" value="1"/>
</dbReference>
<dbReference type="InterPro" id="IPR004045">
    <property type="entry name" value="Glutathione_S-Trfase_N"/>
</dbReference>
<dbReference type="InterPro" id="IPR040079">
    <property type="entry name" value="Glutathione_S-Trfase"/>
</dbReference>
<dbReference type="InterPro" id="IPR036282">
    <property type="entry name" value="Glutathione-S-Trfase_C_sf"/>
</dbReference>
<dbReference type="Proteomes" id="UP001138540">
    <property type="component" value="Unassembled WGS sequence"/>
</dbReference>
<dbReference type="SFLD" id="SFLDS00019">
    <property type="entry name" value="Glutathione_Transferase_(cytos"/>
    <property type="match status" value="1"/>
</dbReference>
<evidence type="ECO:0000313" key="2">
    <source>
        <dbReference type="EMBL" id="MBB5988019.1"/>
    </source>
</evidence>
<dbReference type="RefSeq" id="WP_184156767.1">
    <property type="nucleotide sequence ID" value="NZ_JACHKA010000001.1"/>
</dbReference>
<feature type="domain" description="GST N-terminal" evidence="1">
    <location>
        <begin position="2"/>
        <end position="85"/>
    </location>
</feature>
<dbReference type="Pfam" id="PF13409">
    <property type="entry name" value="GST_N_2"/>
    <property type="match status" value="1"/>
</dbReference>
<dbReference type="PANTHER" id="PTHR42673">
    <property type="entry name" value="MALEYLACETOACETATE ISOMERASE"/>
    <property type="match status" value="1"/>
</dbReference>
<dbReference type="PROSITE" id="PS50404">
    <property type="entry name" value="GST_NTER"/>
    <property type="match status" value="1"/>
</dbReference>
<name>A0ABR6NL77_9SPHN</name>
<evidence type="ECO:0000259" key="1">
    <source>
        <dbReference type="PROSITE" id="PS50404"/>
    </source>
</evidence>
<organism evidence="2 3">
    <name type="scientific">Sphingobium lignivorans</name>
    <dbReference type="NCBI Taxonomy" id="2735886"/>
    <lineage>
        <taxon>Bacteria</taxon>
        <taxon>Pseudomonadati</taxon>
        <taxon>Pseudomonadota</taxon>
        <taxon>Alphaproteobacteria</taxon>
        <taxon>Sphingomonadales</taxon>
        <taxon>Sphingomonadaceae</taxon>
        <taxon>Sphingobium</taxon>
    </lineage>
</organism>
<dbReference type="PANTHER" id="PTHR42673:SF4">
    <property type="entry name" value="MALEYLACETOACETATE ISOMERASE"/>
    <property type="match status" value="1"/>
</dbReference>
<dbReference type="GO" id="GO:0004364">
    <property type="term" value="F:glutathione transferase activity"/>
    <property type="evidence" value="ECO:0007669"/>
    <property type="project" value="UniProtKB-EC"/>
</dbReference>
<dbReference type="Gene3D" id="3.40.30.10">
    <property type="entry name" value="Glutaredoxin"/>
    <property type="match status" value="1"/>
</dbReference>
<dbReference type="EMBL" id="JACHKA010000001">
    <property type="protein sequence ID" value="MBB5988019.1"/>
    <property type="molecule type" value="Genomic_DNA"/>
</dbReference>
<accession>A0ABR6NL77</accession>
<dbReference type="SUPFAM" id="SSF47616">
    <property type="entry name" value="GST C-terminal domain-like"/>
    <property type="match status" value="1"/>
</dbReference>
<protein>
    <submittedName>
        <fullName evidence="2">Glutathione S-transferase</fullName>
        <ecNumber evidence="2">2.5.1.18</ecNumber>
    </submittedName>
</protein>
<evidence type="ECO:0000313" key="3">
    <source>
        <dbReference type="Proteomes" id="UP001138540"/>
    </source>
</evidence>
<reference evidence="2 3" key="1">
    <citation type="submission" date="2020-08" db="EMBL/GenBank/DDBJ databases">
        <title>Exploring microbial biodiversity for novel pathways involved in the catabolism of aromatic compounds derived from lignin.</title>
        <authorList>
            <person name="Elkins J."/>
        </authorList>
    </citation>
    <scope>NUCLEOTIDE SEQUENCE [LARGE SCALE GENOMIC DNA]</scope>
    <source>
        <strain evidence="2 3">B1D3A</strain>
    </source>
</reference>
<dbReference type="EC" id="2.5.1.18" evidence="2"/>
<comment type="caution">
    <text evidence="2">The sequence shown here is derived from an EMBL/GenBank/DDBJ whole genome shotgun (WGS) entry which is preliminary data.</text>
</comment>
<dbReference type="CDD" id="cd03043">
    <property type="entry name" value="GST_N_1"/>
    <property type="match status" value="1"/>
</dbReference>
<keyword evidence="2" id="KW-0808">Transferase</keyword>
<dbReference type="Pfam" id="PF13410">
    <property type="entry name" value="GST_C_2"/>
    <property type="match status" value="1"/>
</dbReference>
<dbReference type="CDD" id="cd03194">
    <property type="entry name" value="GST_C_3"/>
    <property type="match status" value="1"/>
</dbReference>
<dbReference type="Gene3D" id="1.20.1050.10">
    <property type="match status" value="1"/>
</dbReference>
<dbReference type="InterPro" id="IPR036249">
    <property type="entry name" value="Thioredoxin-like_sf"/>
</dbReference>